<reference evidence="7 8" key="1">
    <citation type="submission" date="2024-01" db="EMBL/GenBank/DDBJ databases">
        <title>Novel species of the genus Luteimonas isolated from rivers.</title>
        <authorList>
            <person name="Lu H."/>
        </authorList>
    </citation>
    <scope>NUCLEOTIDE SEQUENCE [LARGE SCALE GENOMIC DNA]</scope>
    <source>
        <strain evidence="7 8">FXH3W</strain>
    </source>
</reference>
<protein>
    <submittedName>
        <fullName evidence="7">Sodium:calcium antiporter</fullName>
    </submittedName>
</protein>
<evidence type="ECO:0000313" key="7">
    <source>
        <dbReference type="EMBL" id="MEF2154878.1"/>
    </source>
</evidence>
<evidence type="ECO:0000313" key="8">
    <source>
        <dbReference type="Proteomes" id="UP001356170"/>
    </source>
</evidence>
<organism evidence="7 8">
    <name type="scientific">Aquilutibacter rugosus</name>
    <dbReference type="NCBI Taxonomy" id="3115820"/>
    <lineage>
        <taxon>Bacteria</taxon>
        <taxon>Pseudomonadati</taxon>
        <taxon>Pseudomonadota</taxon>
        <taxon>Gammaproteobacteria</taxon>
        <taxon>Lysobacterales</taxon>
        <taxon>Lysobacteraceae</taxon>
        <taxon>Aquilutibacter</taxon>
    </lineage>
</organism>
<proteinExistence type="predicted"/>
<dbReference type="PANTHER" id="PTHR10846">
    <property type="entry name" value="SODIUM/POTASSIUM/CALCIUM EXCHANGER"/>
    <property type="match status" value="1"/>
</dbReference>
<comment type="caution">
    <text evidence="7">The sequence shown here is derived from an EMBL/GenBank/DDBJ whole genome shotgun (WGS) entry which is preliminary data.</text>
</comment>
<dbReference type="EMBL" id="JAZHBO010000001">
    <property type="protein sequence ID" value="MEF2154878.1"/>
    <property type="molecule type" value="Genomic_DNA"/>
</dbReference>
<feature type="transmembrane region" description="Helical" evidence="5">
    <location>
        <begin position="209"/>
        <end position="228"/>
    </location>
</feature>
<accession>A0ABU7UY43</accession>
<evidence type="ECO:0000256" key="5">
    <source>
        <dbReference type="SAM" id="Phobius"/>
    </source>
</evidence>
<keyword evidence="2 5" id="KW-0812">Transmembrane</keyword>
<sequence length="318" mass="33553">MDNVWLTLLLSVVFLTSAAEFLVRGSAGLAQRLGISRFVMGMLLLSLATALPELSIALQAMRSGQEPLALGTVVGNNIVNFGLTMGVAAMVATLVTHWRALNGLLLGLVVGSIAVIAMGWDGNISRVEGIILLAIFIAFMGWAVLASRSESADVHREMEVLAGRHNALWLDVVFVALGAVMLYFGSLWIVLKAPALGVELGLGPHVVGLLPIAIAVTLPEAIMAIAAARRGHGDLVVGHVIGSSLLNTTVVIGLLAMSSGGLMIPRGFLTFELPMAAIGACLMFPMLRGDMRITRAEGTILVITFIVWLAIELLMVTQ</sequence>
<feature type="transmembrane region" description="Helical" evidence="5">
    <location>
        <begin position="126"/>
        <end position="146"/>
    </location>
</feature>
<dbReference type="Proteomes" id="UP001356170">
    <property type="component" value="Unassembled WGS sequence"/>
</dbReference>
<evidence type="ECO:0000256" key="2">
    <source>
        <dbReference type="ARBA" id="ARBA00022692"/>
    </source>
</evidence>
<keyword evidence="8" id="KW-1185">Reference proteome</keyword>
<dbReference type="PANTHER" id="PTHR10846:SF8">
    <property type="entry name" value="INNER MEMBRANE PROTEIN YRBG"/>
    <property type="match status" value="1"/>
</dbReference>
<dbReference type="Pfam" id="PF01699">
    <property type="entry name" value="Na_Ca_ex"/>
    <property type="match status" value="2"/>
</dbReference>
<comment type="subcellular location">
    <subcellularLocation>
        <location evidence="1">Membrane</location>
        <topology evidence="1">Multi-pass membrane protein</topology>
    </subcellularLocation>
</comment>
<dbReference type="InterPro" id="IPR004481">
    <property type="entry name" value="K/Na/Ca-exchanger"/>
</dbReference>
<dbReference type="InterPro" id="IPR044880">
    <property type="entry name" value="NCX_ion-bd_dom_sf"/>
</dbReference>
<feature type="domain" description="Sodium/calcium exchanger membrane region" evidence="6">
    <location>
        <begin position="4"/>
        <end position="143"/>
    </location>
</feature>
<evidence type="ECO:0000256" key="3">
    <source>
        <dbReference type="ARBA" id="ARBA00022989"/>
    </source>
</evidence>
<feature type="transmembrane region" description="Helical" evidence="5">
    <location>
        <begin position="35"/>
        <end position="58"/>
    </location>
</feature>
<feature type="transmembrane region" description="Helical" evidence="5">
    <location>
        <begin position="235"/>
        <end position="256"/>
    </location>
</feature>
<gene>
    <name evidence="7" type="ORF">V3390_01300</name>
</gene>
<evidence type="ECO:0000256" key="4">
    <source>
        <dbReference type="ARBA" id="ARBA00023136"/>
    </source>
</evidence>
<feature type="transmembrane region" description="Helical" evidence="5">
    <location>
        <begin position="167"/>
        <end position="189"/>
    </location>
</feature>
<feature type="transmembrane region" description="Helical" evidence="5">
    <location>
        <begin position="78"/>
        <end position="96"/>
    </location>
</feature>
<keyword evidence="3 5" id="KW-1133">Transmembrane helix</keyword>
<feature type="transmembrane region" description="Helical" evidence="5">
    <location>
        <begin position="268"/>
        <end position="287"/>
    </location>
</feature>
<dbReference type="RefSeq" id="WP_331703027.1">
    <property type="nucleotide sequence ID" value="NZ_JAZHBO010000001.1"/>
</dbReference>
<name>A0ABU7UY43_9GAMM</name>
<evidence type="ECO:0000259" key="6">
    <source>
        <dbReference type="Pfam" id="PF01699"/>
    </source>
</evidence>
<feature type="transmembrane region" description="Helical" evidence="5">
    <location>
        <begin position="103"/>
        <end position="120"/>
    </location>
</feature>
<feature type="transmembrane region" description="Helical" evidence="5">
    <location>
        <begin position="6"/>
        <end position="23"/>
    </location>
</feature>
<evidence type="ECO:0000256" key="1">
    <source>
        <dbReference type="ARBA" id="ARBA00004141"/>
    </source>
</evidence>
<dbReference type="Gene3D" id="1.20.1420.30">
    <property type="entry name" value="NCX, central ion-binding region"/>
    <property type="match status" value="1"/>
</dbReference>
<feature type="transmembrane region" description="Helical" evidence="5">
    <location>
        <begin position="299"/>
        <end position="317"/>
    </location>
</feature>
<keyword evidence="4 5" id="KW-0472">Membrane</keyword>
<feature type="domain" description="Sodium/calcium exchanger membrane region" evidence="6">
    <location>
        <begin position="172"/>
        <end position="311"/>
    </location>
</feature>
<dbReference type="InterPro" id="IPR004837">
    <property type="entry name" value="NaCa_Exmemb"/>
</dbReference>